<sequence>MVKRCHEAGVHGDHRGVGVLGEHQVALANRAKLVRAGDLGVPPEVDLALVEAADKDKVPMAFSVGDCAWLRTADRALWSLSGEGGALTRDGEREKLFRTTPGARVTIGCTVRGVAASIPAGLDSVAADAASAAGVPYRWTDSCRQFVRMNGQRYELPDAPTAQGTALSTEILGWGCNSGVERPGGKPMIAALYAWTRSPFTWAAAVLISTAAGAVVADLPAARRGGGVAVGGHHGEGRRLLRHRDRGEGRRTLGTPARIPRRCAAPHRASGREPRSRGVCAVVAEREQPRLVEGGGAVSCSRSTATNGGPGQSLSFPGMISSIFRVSSSWAAGSKP</sequence>
<dbReference type="Proteomes" id="UP001241092">
    <property type="component" value="Chromosome"/>
</dbReference>
<dbReference type="AlphaFoldDB" id="A0AAI8TRB7"/>
<keyword evidence="4" id="KW-1185">Reference proteome</keyword>
<dbReference type="RefSeq" id="WP_131524704.1">
    <property type="nucleotide sequence ID" value="NZ_AP022567.1"/>
</dbReference>
<feature type="region of interest" description="Disordered" evidence="1">
    <location>
        <begin position="230"/>
        <end position="257"/>
    </location>
</feature>
<evidence type="ECO:0000313" key="3">
    <source>
        <dbReference type="EMBL" id="BDY27110.1"/>
    </source>
</evidence>
<name>A0AAI8TRB7_MYCME</name>
<dbReference type="EMBL" id="AP022567">
    <property type="protein sequence ID" value="BBX31958.1"/>
    <property type="molecule type" value="Genomic_DNA"/>
</dbReference>
<feature type="compositionally biased region" description="Basic and acidic residues" evidence="1">
    <location>
        <begin position="233"/>
        <end position="251"/>
    </location>
</feature>
<reference evidence="3" key="3">
    <citation type="submission" date="2023-03" db="EMBL/GenBank/DDBJ databases">
        <title>Draft genome sequence of a Mycolicibacterium mageritense strain H4_3_1 isolated from a hybrid biological-inorganic system reactor.</title>
        <authorList>
            <person name="Feng X."/>
            <person name="Kazama D."/>
            <person name="Sato K."/>
            <person name="Kobayashi H."/>
        </authorList>
    </citation>
    <scope>NUCLEOTIDE SEQUENCE</scope>
    <source>
        <strain evidence="3">H4_3_1</strain>
    </source>
</reference>
<feature type="region of interest" description="Disordered" evidence="1">
    <location>
        <begin position="293"/>
        <end position="315"/>
    </location>
</feature>
<dbReference type="Proteomes" id="UP000465622">
    <property type="component" value="Chromosome"/>
</dbReference>
<proteinExistence type="predicted"/>
<accession>A0AAI8TRB7</accession>
<evidence type="ECO:0000313" key="4">
    <source>
        <dbReference type="Proteomes" id="UP000465622"/>
    </source>
</evidence>
<organism evidence="3 5">
    <name type="scientific">Mycolicibacterium mageritense</name>
    <name type="common">Mycobacterium mageritense</name>
    <dbReference type="NCBI Taxonomy" id="53462"/>
    <lineage>
        <taxon>Bacteria</taxon>
        <taxon>Bacillati</taxon>
        <taxon>Actinomycetota</taxon>
        <taxon>Actinomycetes</taxon>
        <taxon>Mycobacteriales</taxon>
        <taxon>Mycobacteriaceae</taxon>
        <taxon>Mycolicibacterium</taxon>
    </lineage>
</organism>
<evidence type="ECO:0000313" key="2">
    <source>
        <dbReference type="EMBL" id="BBX31958.1"/>
    </source>
</evidence>
<feature type="compositionally biased region" description="Polar residues" evidence="1">
    <location>
        <begin position="300"/>
        <end position="315"/>
    </location>
</feature>
<evidence type="ECO:0000313" key="5">
    <source>
        <dbReference type="Proteomes" id="UP001241092"/>
    </source>
</evidence>
<reference evidence="2 4" key="1">
    <citation type="journal article" date="2019" name="Emerg. Microbes Infect.">
        <title>Comprehensive subspecies identification of 175 nontuberculous mycobacteria species based on 7547 genomic profiles.</title>
        <authorList>
            <person name="Matsumoto Y."/>
            <person name="Kinjo T."/>
            <person name="Motooka D."/>
            <person name="Nabeya D."/>
            <person name="Jung N."/>
            <person name="Uechi K."/>
            <person name="Horii T."/>
            <person name="Iida T."/>
            <person name="Fujita J."/>
            <person name="Nakamura S."/>
        </authorList>
    </citation>
    <scope>NUCLEOTIDE SEQUENCE [LARGE SCALE GENOMIC DNA]</scope>
    <source>
        <strain evidence="2 4">JCM 12375</strain>
    </source>
</reference>
<gene>
    <name evidence="3" type="ORF">hbim_01027</name>
    <name evidence="2" type="ORF">MMAGJ_12400</name>
</gene>
<reference evidence="2" key="2">
    <citation type="submission" date="2020-02" db="EMBL/GenBank/DDBJ databases">
        <authorList>
            <person name="Matsumoto Y."/>
            <person name="Motooka D."/>
            <person name="Nakamura S."/>
        </authorList>
    </citation>
    <scope>NUCLEOTIDE SEQUENCE</scope>
    <source>
        <strain evidence="2">JCM 12375</strain>
    </source>
</reference>
<protein>
    <submittedName>
        <fullName evidence="3">Uncharacterized protein</fullName>
    </submittedName>
</protein>
<evidence type="ECO:0000256" key="1">
    <source>
        <dbReference type="SAM" id="MobiDB-lite"/>
    </source>
</evidence>
<dbReference type="EMBL" id="AP027452">
    <property type="protein sequence ID" value="BDY27110.1"/>
    <property type="molecule type" value="Genomic_DNA"/>
</dbReference>